<dbReference type="Proteomes" id="UP001283361">
    <property type="component" value="Unassembled WGS sequence"/>
</dbReference>
<evidence type="ECO:0000313" key="2">
    <source>
        <dbReference type="Proteomes" id="UP001283361"/>
    </source>
</evidence>
<name>A0AAE0YZB4_9GAST</name>
<comment type="caution">
    <text evidence="1">The sequence shown here is derived from an EMBL/GenBank/DDBJ whole genome shotgun (WGS) entry which is preliminary data.</text>
</comment>
<reference evidence="1" key="1">
    <citation type="journal article" date="2023" name="G3 (Bethesda)">
        <title>A reference genome for the long-term kleptoplast-retaining sea slug Elysia crispata morphotype clarki.</title>
        <authorList>
            <person name="Eastman K.E."/>
            <person name="Pendleton A.L."/>
            <person name="Shaikh M.A."/>
            <person name="Suttiyut T."/>
            <person name="Ogas R."/>
            <person name="Tomko P."/>
            <person name="Gavelis G."/>
            <person name="Widhalm J.R."/>
            <person name="Wisecaver J.H."/>
        </authorList>
    </citation>
    <scope>NUCLEOTIDE SEQUENCE</scope>
    <source>
        <strain evidence="1">ECLA1</strain>
    </source>
</reference>
<sequence length="127" mass="14407">MVARPRWTLVFPPRCWVGEFDLVPESWSLHNFIKLREDSWYNPHKELTHQALFATLSADTIFPARAVLSRSRFVKRQPSSCAEVRPRPPTSYNTVKDLVPFHQASGSSFLLLVIPANKGRALDGTAC</sequence>
<gene>
    <name evidence="1" type="ORF">RRG08_005637</name>
</gene>
<keyword evidence="2" id="KW-1185">Reference proteome</keyword>
<protein>
    <submittedName>
        <fullName evidence="1">Uncharacterized protein</fullName>
    </submittedName>
</protein>
<evidence type="ECO:0000313" key="1">
    <source>
        <dbReference type="EMBL" id="KAK3759012.1"/>
    </source>
</evidence>
<accession>A0AAE0YZB4</accession>
<dbReference type="AlphaFoldDB" id="A0AAE0YZB4"/>
<organism evidence="1 2">
    <name type="scientific">Elysia crispata</name>
    <name type="common">lettuce slug</name>
    <dbReference type="NCBI Taxonomy" id="231223"/>
    <lineage>
        <taxon>Eukaryota</taxon>
        <taxon>Metazoa</taxon>
        <taxon>Spiralia</taxon>
        <taxon>Lophotrochozoa</taxon>
        <taxon>Mollusca</taxon>
        <taxon>Gastropoda</taxon>
        <taxon>Heterobranchia</taxon>
        <taxon>Euthyneura</taxon>
        <taxon>Panpulmonata</taxon>
        <taxon>Sacoglossa</taxon>
        <taxon>Placobranchoidea</taxon>
        <taxon>Plakobranchidae</taxon>
        <taxon>Elysia</taxon>
    </lineage>
</organism>
<proteinExistence type="predicted"/>
<dbReference type="EMBL" id="JAWDGP010005176">
    <property type="protein sequence ID" value="KAK3759012.1"/>
    <property type="molecule type" value="Genomic_DNA"/>
</dbReference>